<evidence type="ECO:0000256" key="2">
    <source>
        <dbReference type="ARBA" id="ARBA00037999"/>
    </source>
</evidence>
<evidence type="ECO:0000256" key="5">
    <source>
        <dbReference type="RuleBase" id="RU004508"/>
    </source>
</evidence>
<dbReference type="RefSeq" id="WP_252853304.1">
    <property type="nucleotide sequence ID" value="NZ_JAMXLR010000051.1"/>
</dbReference>
<accession>A0A9X2JJN3</accession>
<dbReference type="Proteomes" id="UP001155241">
    <property type="component" value="Unassembled WGS sequence"/>
</dbReference>
<protein>
    <submittedName>
        <fullName evidence="7">DegT/DnrJ/EryC1/StrS family aminotransferase</fullName>
    </submittedName>
</protein>
<organism evidence="7 8">
    <name type="scientific">Aeoliella straminimaris</name>
    <dbReference type="NCBI Taxonomy" id="2954799"/>
    <lineage>
        <taxon>Bacteria</taxon>
        <taxon>Pseudomonadati</taxon>
        <taxon>Planctomycetota</taxon>
        <taxon>Planctomycetia</taxon>
        <taxon>Pirellulales</taxon>
        <taxon>Lacipirellulaceae</taxon>
        <taxon>Aeoliella</taxon>
    </lineage>
</organism>
<dbReference type="GO" id="GO:0000271">
    <property type="term" value="P:polysaccharide biosynthetic process"/>
    <property type="evidence" value="ECO:0007669"/>
    <property type="project" value="TreeGrafter"/>
</dbReference>
<dbReference type="AlphaFoldDB" id="A0A9X2JJN3"/>
<dbReference type="InterPro" id="IPR015424">
    <property type="entry name" value="PyrdxlP-dep_Trfase"/>
</dbReference>
<feature type="modified residue" description="N6-(pyridoxal phosphate)lysine" evidence="4">
    <location>
        <position position="192"/>
    </location>
</feature>
<comment type="caution">
    <text evidence="7">The sequence shown here is derived from an EMBL/GenBank/DDBJ whole genome shotgun (WGS) entry which is preliminary data.</text>
</comment>
<feature type="active site" description="Proton acceptor" evidence="3">
    <location>
        <position position="192"/>
    </location>
</feature>
<dbReference type="Gene3D" id="3.40.640.10">
    <property type="entry name" value="Type I PLP-dependent aspartate aminotransferase-like (Major domain)"/>
    <property type="match status" value="1"/>
</dbReference>
<evidence type="ECO:0000256" key="3">
    <source>
        <dbReference type="PIRSR" id="PIRSR000390-1"/>
    </source>
</evidence>
<dbReference type="GO" id="GO:0030170">
    <property type="term" value="F:pyridoxal phosphate binding"/>
    <property type="evidence" value="ECO:0007669"/>
    <property type="project" value="UniProtKB-ARBA"/>
</dbReference>
<name>A0A9X2JJN3_9BACT</name>
<dbReference type="Gene3D" id="3.90.1150.10">
    <property type="entry name" value="Aspartate Aminotransferase, domain 1"/>
    <property type="match status" value="1"/>
</dbReference>
<evidence type="ECO:0000256" key="4">
    <source>
        <dbReference type="PIRSR" id="PIRSR000390-2"/>
    </source>
</evidence>
<feature type="region of interest" description="Disordered" evidence="6">
    <location>
        <begin position="379"/>
        <end position="406"/>
    </location>
</feature>
<dbReference type="PIRSF" id="PIRSF000390">
    <property type="entry name" value="PLP_StrS"/>
    <property type="match status" value="1"/>
</dbReference>
<dbReference type="GO" id="GO:0008483">
    <property type="term" value="F:transaminase activity"/>
    <property type="evidence" value="ECO:0007669"/>
    <property type="project" value="UniProtKB-KW"/>
</dbReference>
<proteinExistence type="inferred from homology"/>
<keyword evidence="7" id="KW-0032">Aminotransferase</keyword>
<keyword evidence="1 4" id="KW-0663">Pyridoxal phosphate</keyword>
<sequence>MSAAAPKPVPMLDVNRQNAPLLPEIDAAIAEVTRTGTFINGPACREFEEAVAAQVGVDHAIGCASGSDALLLPLMAENIGPGDEVLLPSFTFFATAGAVARLGAKPVFVDILPDTFNIDPEDAARKITPATKAMIPVHLFGQAADMKSLMALAEEHNLVVIEDACQAIGATAGGVAAGGIGHYGAFSFYPTKNLGGMGDGGMITTNNAEKADVIQRLRNHGQHPRYYHHLVGVNSRLDAIQAAVLNVKMQYLTEWAEARRAHADRYTSELKSRKVSLGLPMVTSGVSSVWNQYTVRVADGQRDALQQALNAVGIGSAIYYPVPLHLQGCFESLGYSEGDLPHTEQAAQEVLSLPMFPEMTTEEQDRVVAAVAEFNQSGSTTAAPASVPMNTPAAGANVDLPSSKAG</sequence>
<dbReference type="InterPro" id="IPR000653">
    <property type="entry name" value="DegT/StrS_aminotransferase"/>
</dbReference>
<evidence type="ECO:0000256" key="6">
    <source>
        <dbReference type="SAM" id="MobiDB-lite"/>
    </source>
</evidence>
<comment type="similarity">
    <text evidence="2 5">Belongs to the DegT/DnrJ/EryC1 family.</text>
</comment>
<dbReference type="Pfam" id="PF01041">
    <property type="entry name" value="DegT_DnrJ_EryC1"/>
    <property type="match status" value="1"/>
</dbReference>
<gene>
    <name evidence="7" type="ORF">NG895_14880</name>
</gene>
<dbReference type="PANTHER" id="PTHR30244:SF36">
    <property type="entry name" value="3-OXO-GLUCOSE-6-PHOSPHATE:GLUTAMATE AMINOTRANSFERASE"/>
    <property type="match status" value="1"/>
</dbReference>
<dbReference type="PANTHER" id="PTHR30244">
    <property type="entry name" value="TRANSAMINASE"/>
    <property type="match status" value="1"/>
</dbReference>
<evidence type="ECO:0000313" key="8">
    <source>
        <dbReference type="Proteomes" id="UP001155241"/>
    </source>
</evidence>
<dbReference type="CDD" id="cd00616">
    <property type="entry name" value="AHBA_syn"/>
    <property type="match status" value="1"/>
</dbReference>
<keyword evidence="7" id="KW-0808">Transferase</keyword>
<dbReference type="SUPFAM" id="SSF53383">
    <property type="entry name" value="PLP-dependent transferases"/>
    <property type="match status" value="1"/>
</dbReference>
<dbReference type="InterPro" id="IPR015422">
    <property type="entry name" value="PyrdxlP-dep_Trfase_small"/>
</dbReference>
<dbReference type="InterPro" id="IPR015421">
    <property type="entry name" value="PyrdxlP-dep_Trfase_major"/>
</dbReference>
<dbReference type="EMBL" id="JAMXLR010000051">
    <property type="protein sequence ID" value="MCO6045194.1"/>
    <property type="molecule type" value="Genomic_DNA"/>
</dbReference>
<evidence type="ECO:0000313" key="7">
    <source>
        <dbReference type="EMBL" id="MCO6045194.1"/>
    </source>
</evidence>
<dbReference type="FunFam" id="3.40.640.10:FF:000089">
    <property type="entry name" value="Aminotransferase, DegT/DnrJ/EryC1/StrS family"/>
    <property type="match status" value="1"/>
</dbReference>
<evidence type="ECO:0000256" key="1">
    <source>
        <dbReference type="ARBA" id="ARBA00022898"/>
    </source>
</evidence>
<keyword evidence="8" id="KW-1185">Reference proteome</keyword>
<reference evidence="7" key="1">
    <citation type="submission" date="2022-06" db="EMBL/GenBank/DDBJ databases">
        <title>Aeoliella straminimaris, a novel planctomycete from sediments.</title>
        <authorList>
            <person name="Vitorino I.R."/>
            <person name="Lage O.M."/>
        </authorList>
    </citation>
    <scope>NUCLEOTIDE SEQUENCE</scope>
    <source>
        <strain evidence="7">ICT_H6.2</strain>
    </source>
</reference>